<dbReference type="Gene3D" id="3.30.190.20">
    <property type="match status" value="1"/>
</dbReference>
<dbReference type="InterPro" id="IPR041552">
    <property type="entry name" value="UvrA_DNA-bd"/>
</dbReference>
<feature type="compositionally biased region" description="Basic and acidic residues" evidence="17">
    <location>
        <begin position="7"/>
        <end position="22"/>
    </location>
</feature>
<keyword evidence="2" id="KW-0963">Cytoplasm</keyword>
<reference evidence="19 20" key="1">
    <citation type="submission" date="2021-11" db="EMBL/GenBank/DDBJ databases">
        <title>Aliifidinibius sp. nov., a new bacterium isolated from saline soil.</title>
        <authorList>
            <person name="Galisteo C."/>
            <person name="De La Haba R."/>
            <person name="Sanchez-Porro C."/>
            <person name="Ventosa A."/>
        </authorList>
    </citation>
    <scope>NUCLEOTIDE SEQUENCE [LARGE SCALE GENOMIC DNA]</scope>
    <source>
        <strain evidence="19 20">KACC 190600</strain>
    </source>
</reference>
<dbReference type="PANTHER" id="PTHR43152">
    <property type="entry name" value="UVRABC SYSTEM PROTEIN A"/>
    <property type="match status" value="1"/>
</dbReference>
<evidence type="ECO:0000256" key="4">
    <source>
        <dbReference type="ARBA" id="ARBA00022737"/>
    </source>
</evidence>
<evidence type="ECO:0000256" key="11">
    <source>
        <dbReference type="ARBA" id="ARBA00022881"/>
    </source>
</evidence>
<evidence type="ECO:0000256" key="16">
    <source>
        <dbReference type="ARBA" id="ARBA00042156"/>
    </source>
</evidence>
<dbReference type="InterPro" id="IPR017871">
    <property type="entry name" value="ABC_transporter-like_CS"/>
</dbReference>
<keyword evidence="5" id="KW-0547">Nucleotide-binding</keyword>
<evidence type="ECO:0000256" key="12">
    <source>
        <dbReference type="ARBA" id="ARBA00023125"/>
    </source>
</evidence>
<name>A0ABT3Q2I0_9BACT</name>
<organism evidence="19 20">
    <name type="scientific">Fodinibius salicampi</name>
    <dbReference type="NCBI Taxonomy" id="1920655"/>
    <lineage>
        <taxon>Bacteria</taxon>
        <taxon>Pseudomonadati</taxon>
        <taxon>Balneolota</taxon>
        <taxon>Balneolia</taxon>
        <taxon>Balneolales</taxon>
        <taxon>Balneolaceae</taxon>
        <taxon>Fodinibius</taxon>
    </lineage>
</organism>
<evidence type="ECO:0000259" key="18">
    <source>
        <dbReference type="PROSITE" id="PS50893"/>
    </source>
</evidence>
<dbReference type="PROSITE" id="PS00211">
    <property type="entry name" value="ABC_TRANSPORTER_1"/>
    <property type="match status" value="2"/>
</dbReference>
<sequence>MSQTETTSKKQQQDHSNEDRPIIVKGARVHNLKDIDVEIPRNKMTVITGVSGSGKSSLAFDTIYAEGQRRYVESLSSYARQFLERMDKPDVDFMQGISPAMAIQQKTTSSNPRSTVGTTTEIYDYMRLLYARIGHTISPKSGKKVKKDSTKTAIQELLEQFDEGTKFYVLFSIPKHEEKGLEDELTVLKEKGYPRLLHINKENILDLTTDEIDTGEIEPKNYRVLVDRLALKSDDDTRSRIAGSLETAFREGNGRCSVKIRDGKELKYSERFEMDGMEFHEPTPQMFSFNNPFGACDTCEGFGKVSGIDEDLVIPEPDKTIRDGAIAPFTGEKFSRHLRDLIKVAARHSLPIDTPYQDLSKEVKNILWEGKDEYVGIRPFFEDVKSQSYKVHMRVFYSRYRGYSRCPDCEGYRVRKDALHVKVNDKHIGQVAEMTIGHAREFFENLELTDFEKEVADQILFEIRKRLKYLDEVGLSYLTLNRLAKTLSGGESQRISLANSLGSSLIGSLYVLDEPTIGLHPRDNDRLINILKSLRDIGNTVLVVEHDPEMIKSADNIIDIGPFAGVHGGEVVFEGDFEDLLDSPTLTGKYLSERKKIPVPEKRREGSGNSIVLEGASENNLKMLDVEFPLGKFICVTGVSGSGKSTLVHDTLYAAIQKQLGSYKEKIGRHRKVTGVNHIDSVEMVDQSPIGRSSRSNPATYTKAFDGIRDLFSNTRQSKIMGYEPGHFSFNVPGGRCETCQGEGIQKIEMQFMADIELTCEECGGKRYRKDVLQVKYRGKNIHDVLEMSVSEAIEFFVDEERITTRLQPLEDVGLGYLKLGQSAPTLSGGEAQRVKLAKFLSKPAGDHTLYFFDEPTTGLHFEDIAKLLDSFKELVNNGHTVIIIEHNLDVIKSADYIIDIGPEGGFAGGKIVGTGTPEEITKLEDSYTGRYLKEVL</sequence>
<evidence type="ECO:0000256" key="2">
    <source>
        <dbReference type="ARBA" id="ARBA00022490"/>
    </source>
</evidence>
<feature type="domain" description="ABC transporter" evidence="18">
    <location>
        <begin position="606"/>
        <end position="934"/>
    </location>
</feature>
<feature type="domain" description="ABC transporter" evidence="18">
    <location>
        <begin position="258"/>
        <end position="593"/>
    </location>
</feature>
<keyword evidence="7" id="KW-0228">DNA excision</keyword>
<evidence type="ECO:0000256" key="15">
    <source>
        <dbReference type="ARBA" id="ARBA00039316"/>
    </source>
</evidence>
<keyword evidence="6" id="KW-0227">DNA damage</keyword>
<dbReference type="RefSeq" id="WP_265791510.1">
    <property type="nucleotide sequence ID" value="NZ_BAABRS010000005.1"/>
</dbReference>
<evidence type="ECO:0000256" key="1">
    <source>
        <dbReference type="ARBA" id="ARBA00004496"/>
    </source>
</evidence>
<keyword evidence="8" id="KW-0863">Zinc-finger</keyword>
<keyword evidence="10" id="KW-0067">ATP-binding</keyword>
<comment type="subcellular location">
    <subcellularLocation>
        <location evidence="1">Cytoplasm</location>
    </subcellularLocation>
</comment>
<dbReference type="SUPFAM" id="SSF52540">
    <property type="entry name" value="P-loop containing nucleoside triphosphate hydrolases"/>
    <property type="match status" value="2"/>
</dbReference>
<dbReference type="InterPro" id="IPR004602">
    <property type="entry name" value="UvrA"/>
</dbReference>
<protein>
    <recommendedName>
        <fullName evidence="15">UvrABC system protein A</fullName>
    </recommendedName>
    <alternativeName>
        <fullName evidence="16">Excinuclease ABC subunit A</fullName>
    </alternativeName>
</protein>
<dbReference type="Proteomes" id="UP001207337">
    <property type="component" value="Unassembled WGS sequence"/>
</dbReference>
<evidence type="ECO:0000313" key="20">
    <source>
        <dbReference type="Proteomes" id="UP001207337"/>
    </source>
</evidence>
<dbReference type="NCBIfam" id="NF001503">
    <property type="entry name" value="PRK00349.1"/>
    <property type="match status" value="1"/>
</dbReference>
<comment type="caution">
    <text evidence="19">The sequence shown here is derived from an EMBL/GenBank/DDBJ whole genome shotgun (WGS) entry which is preliminary data.</text>
</comment>
<feature type="region of interest" description="Disordered" evidence="17">
    <location>
        <begin position="1"/>
        <end position="22"/>
    </location>
</feature>
<dbReference type="InterPro" id="IPR027417">
    <property type="entry name" value="P-loop_NTPase"/>
</dbReference>
<evidence type="ECO:0000256" key="8">
    <source>
        <dbReference type="ARBA" id="ARBA00022771"/>
    </source>
</evidence>
<dbReference type="Pfam" id="PF17760">
    <property type="entry name" value="UvrA_inter"/>
    <property type="match status" value="1"/>
</dbReference>
<keyword evidence="13" id="KW-0234">DNA repair</keyword>
<evidence type="ECO:0000256" key="5">
    <source>
        <dbReference type="ARBA" id="ARBA00022741"/>
    </source>
</evidence>
<dbReference type="InterPro" id="IPR003593">
    <property type="entry name" value="AAA+_ATPase"/>
</dbReference>
<dbReference type="InterPro" id="IPR041102">
    <property type="entry name" value="UvrA_inter"/>
</dbReference>
<dbReference type="CDD" id="cd03271">
    <property type="entry name" value="ABC_UvrA_II"/>
    <property type="match status" value="1"/>
</dbReference>
<evidence type="ECO:0000256" key="3">
    <source>
        <dbReference type="ARBA" id="ARBA00022723"/>
    </source>
</evidence>
<keyword evidence="20" id="KW-1185">Reference proteome</keyword>
<evidence type="ECO:0000256" key="9">
    <source>
        <dbReference type="ARBA" id="ARBA00022833"/>
    </source>
</evidence>
<evidence type="ECO:0000256" key="7">
    <source>
        <dbReference type="ARBA" id="ARBA00022769"/>
    </source>
</evidence>
<keyword evidence="11" id="KW-0267">Excision nuclease</keyword>
<evidence type="ECO:0000256" key="6">
    <source>
        <dbReference type="ARBA" id="ARBA00022763"/>
    </source>
</evidence>
<proteinExistence type="inferred from homology"/>
<dbReference type="InterPro" id="IPR003439">
    <property type="entry name" value="ABC_transporter-like_ATP-bd"/>
</dbReference>
<dbReference type="Gene3D" id="3.40.50.300">
    <property type="entry name" value="P-loop containing nucleotide triphosphate hydrolases"/>
    <property type="match status" value="3"/>
</dbReference>
<dbReference type="Gene3D" id="1.10.8.280">
    <property type="entry name" value="ABC transporter ATPase domain-like"/>
    <property type="match status" value="1"/>
</dbReference>
<dbReference type="PROSITE" id="PS50893">
    <property type="entry name" value="ABC_TRANSPORTER_2"/>
    <property type="match status" value="2"/>
</dbReference>
<dbReference type="GO" id="GO:0016787">
    <property type="term" value="F:hydrolase activity"/>
    <property type="evidence" value="ECO:0007669"/>
    <property type="project" value="UniProtKB-KW"/>
</dbReference>
<keyword evidence="12" id="KW-0238">DNA-binding</keyword>
<keyword evidence="19" id="KW-0378">Hydrolase</keyword>
<accession>A0ABT3Q2I0</accession>
<dbReference type="Gene3D" id="1.20.1580.10">
    <property type="entry name" value="ABC transporter ATPase like domain"/>
    <property type="match status" value="4"/>
</dbReference>
<evidence type="ECO:0000256" key="10">
    <source>
        <dbReference type="ARBA" id="ARBA00022840"/>
    </source>
</evidence>
<evidence type="ECO:0000256" key="17">
    <source>
        <dbReference type="SAM" id="MobiDB-lite"/>
    </source>
</evidence>
<evidence type="ECO:0000256" key="14">
    <source>
        <dbReference type="ARBA" id="ARBA00038000"/>
    </source>
</evidence>
<keyword evidence="9" id="KW-0862">Zinc</keyword>
<evidence type="ECO:0000256" key="13">
    <source>
        <dbReference type="ARBA" id="ARBA00023204"/>
    </source>
</evidence>
<comment type="similarity">
    <text evidence="14">Belongs to the ABC transporter superfamily. UvrA family.</text>
</comment>
<dbReference type="Pfam" id="PF17755">
    <property type="entry name" value="UvrA_DNA-bind"/>
    <property type="match status" value="1"/>
</dbReference>
<dbReference type="NCBIfam" id="TIGR00630">
    <property type="entry name" value="uvra"/>
    <property type="match status" value="1"/>
</dbReference>
<gene>
    <name evidence="19" type="primary">uvrA</name>
    <name evidence="19" type="ORF">LQ318_15500</name>
</gene>
<evidence type="ECO:0000313" key="19">
    <source>
        <dbReference type="EMBL" id="MCW9714313.1"/>
    </source>
</evidence>
<keyword evidence="4" id="KW-0677">Repeat</keyword>
<dbReference type="PANTHER" id="PTHR43152:SF3">
    <property type="entry name" value="UVRABC SYSTEM PROTEIN A"/>
    <property type="match status" value="1"/>
</dbReference>
<dbReference type="EMBL" id="JAJNDC010000005">
    <property type="protein sequence ID" value="MCW9714313.1"/>
    <property type="molecule type" value="Genomic_DNA"/>
</dbReference>
<keyword evidence="3" id="KW-0479">Metal-binding</keyword>
<dbReference type="SMART" id="SM00382">
    <property type="entry name" value="AAA"/>
    <property type="match status" value="1"/>
</dbReference>